<dbReference type="InterPro" id="IPR017441">
    <property type="entry name" value="Protein_kinase_ATP_BS"/>
</dbReference>
<keyword evidence="6 7" id="KW-0067">ATP-binding</keyword>
<evidence type="ECO:0000259" key="9">
    <source>
        <dbReference type="PROSITE" id="PS50011"/>
    </source>
</evidence>
<dbReference type="Gene3D" id="1.10.510.10">
    <property type="entry name" value="Transferase(Phosphotransferase) domain 1"/>
    <property type="match status" value="1"/>
</dbReference>
<sequence>MPGCCGGPAGGSAGDGRVSGAGEIIGGRFELLERLGSGGMGTVWRARDSALEREVALKEVRPLDPAPAEADSGLSRMLRERVLREARALARLSHPHVVTIHHIVDADPYPWLVMELLPAKTLEDRLAGGPLPVAEAARIGRELLSALTAAHSAGVHHRDVKPSNVLLRPDGSAVLTDFGIAAVQDSPTLTPTGEVIGSPEYVAPERIRGAEDLPAADLWSLGMLLYVAVEGVSPMRRLTNLATLAAVLDEPVPPARNAGPLAPVLEELLVHDPYARPDAGRLDTLLLLAEAAEGHPPHHPPRLDAPPPVRAAAP</sequence>
<feature type="binding site" evidence="7">
    <location>
        <position position="58"/>
    </location>
    <ligand>
        <name>ATP</name>
        <dbReference type="ChEBI" id="CHEBI:30616"/>
    </ligand>
</feature>
<dbReference type="InterPro" id="IPR008271">
    <property type="entry name" value="Ser/Thr_kinase_AS"/>
</dbReference>
<dbReference type="PROSITE" id="PS00108">
    <property type="entry name" value="PROTEIN_KINASE_ST"/>
    <property type="match status" value="1"/>
</dbReference>
<dbReference type="RefSeq" id="WP_156205424.1">
    <property type="nucleotide sequence ID" value="NZ_WHPN01000169.1"/>
</dbReference>
<keyword evidence="11" id="KW-1185">Reference proteome</keyword>
<dbReference type="Pfam" id="PF00069">
    <property type="entry name" value="Pkinase"/>
    <property type="match status" value="1"/>
</dbReference>
<dbReference type="GO" id="GO:0004674">
    <property type="term" value="F:protein serine/threonine kinase activity"/>
    <property type="evidence" value="ECO:0007669"/>
    <property type="project" value="UniProtKB-KW"/>
</dbReference>
<evidence type="ECO:0000256" key="3">
    <source>
        <dbReference type="ARBA" id="ARBA00022679"/>
    </source>
</evidence>
<dbReference type="InterPro" id="IPR000719">
    <property type="entry name" value="Prot_kinase_dom"/>
</dbReference>
<dbReference type="SUPFAM" id="SSF56112">
    <property type="entry name" value="Protein kinase-like (PK-like)"/>
    <property type="match status" value="1"/>
</dbReference>
<keyword evidence="2 10" id="KW-0723">Serine/threonine-protein kinase</keyword>
<evidence type="ECO:0000256" key="2">
    <source>
        <dbReference type="ARBA" id="ARBA00022527"/>
    </source>
</evidence>
<name>A0ABQ7FLG5_9ACTN</name>
<dbReference type="SMART" id="SM00220">
    <property type="entry name" value="S_TKc"/>
    <property type="match status" value="1"/>
</dbReference>
<feature type="region of interest" description="Disordered" evidence="8">
    <location>
        <begin position="293"/>
        <end position="314"/>
    </location>
</feature>
<dbReference type="Proteomes" id="UP000621266">
    <property type="component" value="Unassembled WGS sequence"/>
</dbReference>
<feature type="non-terminal residue" evidence="10">
    <location>
        <position position="314"/>
    </location>
</feature>
<evidence type="ECO:0000256" key="4">
    <source>
        <dbReference type="ARBA" id="ARBA00022741"/>
    </source>
</evidence>
<dbReference type="PROSITE" id="PS50011">
    <property type="entry name" value="PROTEIN_KINASE_DOM"/>
    <property type="match status" value="1"/>
</dbReference>
<dbReference type="InterPro" id="IPR011009">
    <property type="entry name" value="Kinase-like_dom_sf"/>
</dbReference>
<evidence type="ECO:0000256" key="5">
    <source>
        <dbReference type="ARBA" id="ARBA00022777"/>
    </source>
</evidence>
<keyword evidence="3" id="KW-0808">Transferase</keyword>
<dbReference type="EC" id="2.7.11.1" evidence="1"/>
<proteinExistence type="predicted"/>
<feature type="domain" description="Protein kinase" evidence="9">
    <location>
        <begin position="29"/>
        <end position="286"/>
    </location>
</feature>
<evidence type="ECO:0000256" key="7">
    <source>
        <dbReference type="PROSITE-ProRule" id="PRU10141"/>
    </source>
</evidence>
<dbReference type="PANTHER" id="PTHR43289">
    <property type="entry name" value="MITOGEN-ACTIVATED PROTEIN KINASE KINASE KINASE 20-RELATED"/>
    <property type="match status" value="1"/>
</dbReference>
<keyword evidence="4 7" id="KW-0547">Nucleotide-binding</keyword>
<evidence type="ECO:0000313" key="10">
    <source>
        <dbReference type="EMBL" id="KAF4409801.1"/>
    </source>
</evidence>
<dbReference type="CDD" id="cd14014">
    <property type="entry name" value="STKc_PknB_like"/>
    <property type="match status" value="1"/>
</dbReference>
<evidence type="ECO:0000256" key="6">
    <source>
        <dbReference type="ARBA" id="ARBA00022840"/>
    </source>
</evidence>
<reference evidence="10 11" key="1">
    <citation type="submission" date="2019-10" db="EMBL/GenBank/DDBJ databases">
        <title>Streptomyces tenebrisbrunneis sp.nov., an endogenous actinomycete isolated from of Lycium ruthenicum.</title>
        <authorList>
            <person name="Ma L."/>
        </authorList>
    </citation>
    <scope>NUCLEOTIDE SEQUENCE [LARGE SCALE GENOMIC DNA]</scope>
    <source>
        <strain evidence="10 11">TRM 66187</strain>
    </source>
</reference>
<evidence type="ECO:0000256" key="1">
    <source>
        <dbReference type="ARBA" id="ARBA00012513"/>
    </source>
</evidence>
<organism evidence="10 11">
    <name type="scientific">Streptomyces lycii</name>
    <dbReference type="NCBI Taxonomy" id="2654337"/>
    <lineage>
        <taxon>Bacteria</taxon>
        <taxon>Bacillati</taxon>
        <taxon>Actinomycetota</taxon>
        <taxon>Actinomycetes</taxon>
        <taxon>Kitasatosporales</taxon>
        <taxon>Streptomycetaceae</taxon>
        <taxon>Streptomyces</taxon>
    </lineage>
</organism>
<protein>
    <recommendedName>
        <fullName evidence="1">non-specific serine/threonine protein kinase</fullName>
        <ecNumber evidence="1">2.7.11.1</ecNumber>
    </recommendedName>
</protein>
<dbReference type="Gene3D" id="3.30.200.20">
    <property type="entry name" value="Phosphorylase Kinase, domain 1"/>
    <property type="match status" value="1"/>
</dbReference>
<gene>
    <name evidence="10" type="ORF">GCU69_07160</name>
</gene>
<evidence type="ECO:0000256" key="8">
    <source>
        <dbReference type="SAM" id="MobiDB-lite"/>
    </source>
</evidence>
<dbReference type="PROSITE" id="PS00107">
    <property type="entry name" value="PROTEIN_KINASE_ATP"/>
    <property type="match status" value="1"/>
</dbReference>
<feature type="compositionally biased region" description="Pro residues" evidence="8">
    <location>
        <begin position="303"/>
        <end position="314"/>
    </location>
</feature>
<dbReference type="PANTHER" id="PTHR43289:SF6">
    <property type="entry name" value="SERINE_THREONINE-PROTEIN KINASE NEKL-3"/>
    <property type="match status" value="1"/>
</dbReference>
<comment type="caution">
    <text evidence="10">The sequence shown here is derived from an EMBL/GenBank/DDBJ whole genome shotgun (WGS) entry which is preliminary data.</text>
</comment>
<keyword evidence="5 10" id="KW-0418">Kinase</keyword>
<dbReference type="EMBL" id="WHPN01000169">
    <property type="protein sequence ID" value="KAF4409801.1"/>
    <property type="molecule type" value="Genomic_DNA"/>
</dbReference>
<accession>A0ABQ7FLG5</accession>
<evidence type="ECO:0000313" key="11">
    <source>
        <dbReference type="Proteomes" id="UP000621266"/>
    </source>
</evidence>